<dbReference type="InterPro" id="IPR024708">
    <property type="entry name" value="Catalase_AS"/>
</dbReference>
<keyword evidence="6" id="KW-0408">Iron</keyword>
<feature type="domain" description="GST C-terminal" evidence="9">
    <location>
        <begin position="97"/>
        <end position="232"/>
    </location>
</feature>
<dbReference type="PANTHER" id="PTHR11465:SF62">
    <property type="entry name" value="CATALASE T"/>
    <property type="match status" value="1"/>
</dbReference>
<dbReference type="GO" id="GO:0004096">
    <property type="term" value="F:catalase activity"/>
    <property type="evidence" value="ECO:0007669"/>
    <property type="project" value="UniProtKB-EC"/>
</dbReference>
<dbReference type="AlphaFoldDB" id="A0A8H5G113"/>
<evidence type="ECO:0000256" key="2">
    <source>
        <dbReference type="ARBA" id="ARBA00022559"/>
    </source>
</evidence>
<evidence type="ECO:0008006" key="12">
    <source>
        <dbReference type="Google" id="ProtNLM"/>
    </source>
</evidence>
<dbReference type="SMART" id="SM01060">
    <property type="entry name" value="Catalase"/>
    <property type="match status" value="1"/>
</dbReference>
<dbReference type="GO" id="GO:0042542">
    <property type="term" value="P:response to hydrogen peroxide"/>
    <property type="evidence" value="ECO:0007669"/>
    <property type="project" value="TreeGrafter"/>
</dbReference>
<dbReference type="GO" id="GO:0005739">
    <property type="term" value="C:mitochondrion"/>
    <property type="evidence" value="ECO:0007669"/>
    <property type="project" value="TreeGrafter"/>
</dbReference>
<proteinExistence type="inferred from homology"/>
<dbReference type="Proteomes" id="UP000559027">
    <property type="component" value="Unassembled WGS sequence"/>
</dbReference>
<dbReference type="InterPro" id="IPR004045">
    <property type="entry name" value="Glutathione_S-Trfase_N"/>
</dbReference>
<dbReference type="GO" id="GO:0020037">
    <property type="term" value="F:heme binding"/>
    <property type="evidence" value="ECO:0007669"/>
    <property type="project" value="InterPro"/>
</dbReference>
<dbReference type="Gene3D" id="1.20.1050.10">
    <property type="match status" value="1"/>
</dbReference>
<name>A0A8H5G113_9AGAR</name>
<sequence length="798" mass="88860">MSAPFTLVGTPFSTFTRTIALGLQHKGLKYNQTPTTPHSDIAQQHHPFGFLPTLVIHEIDGKKVNDILLRESHAIVRFIDRIAPEPSLQISAGDGGVPIEEKMWELVSLIAFLGFPTVEFGVVKPRVKALDDGTPSDAEVRVQIKEGVEKLRNYLKVVESLMGPEGFAFGAKPSWADFFLYPLLADLRMVPEWEEVASPRIIAWIEAVDELPAAKATKAGTLSAGSHQQFGIGARIHPVLQEPFTTEWPISIAALSSSFLFNSSLAEVPDMLLSSFFALLLAKLALADDYGSTSKSKYDFDMYQGTQVQAQTQDLPAKDLTFTLTGGQSFFNPYVSDRLGTTGPILLSSVNLIQQLAHFVRERVPERQVHAKGAGASGYFEVTTENGAKLSMAKLFDKVGKRTPVSARFSTIAGNAGSPDAVRDLRGLGFKLRTEDGILDWPFLNHPVFWLRDPAKFPHFIHSQKRHPAKHVGDHNDFWDYLSSNNESIHQVMRTFTDLGTPYGYRHMNGWAGNTFRAVAADGSWSYIKISAYTDQGIRNNTQEEAIKMSGENPDFGITDLWDAIERGDYPSWTIYFQSMTPAEAEKFKYNIFDLTKEWLPEDVPLQEIGRIVLNQNPRNYHQEVEQISFDPAEMPAGLEPTEDPTLQARLFIYADAARARIGVNYKQLPINCPLNPVASFGRDGAMSFFNQGSRPVFASTQDPLKLVSRPYNDDNHTVWVGGAVKYVSQPSEIDFDQARGFWSRLSPRDQEHFISNVIGHLGQATNPAIRLKQCQLFVHVNATLGERIAQGVNVTLN</sequence>
<reference evidence="10 11" key="1">
    <citation type="journal article" date="2020" name="ISME J.">
        <title>Uncovering the hidden diversity of litter-decomposition mechanisms in mushroom-forming fungi.</title>
        <authorList>
            <person name="Floudas D."/>
            <person name="Bentzer J."/>
            <person name="Ahren D."/>
            <person name="Johansson T."/>
            <person name="Persson P."/>
            <person name="Tunlid A."/>
        </authorList>
    </citation>
    <scope>NUCLEOTIDE SEQUENCE [LARGE SCALE GENOMIC DNA]</scope>
    <source>
        <strain evidence="10 11">CBS 146.42</strain>
    </source>
</reference>
<dbReference type="SUPFAM" id="SSF56634">
    <property type="entry name" value="Heme-dependent catalase-like"/>
    <property type="match status" value="1"/>
</dbReference>
<dbReference type="SUPFAM" id="SSF47616">
    <property type="entry name" value="GST C-terminal domain-like"/>
    <property type="match status" value="1"/>
</dbReference>
<dbReference type="CDD" id="cd00299">
    <property type="entry name" value="GST_C_family"/>
    <property type="match status" value="1"/>
</dbReference>
<dbReference type="CDD" id="cd00570">
    <property type="entry name" value="GST_N_family"/>
    <property type="match status" value="1"/>
</dbReference>
<evidence type="ECO:0000259" key="8">
    <source>
        <dbReference type="PROSITE" id="PS50404"/>
    </source>
</evidence>
<dbReference type="Pfam" id="PF00199">
    <property type="entry name" value="Catalase"/>
    <property type="match status" value="1"/>
</dbReference>
<evidence type="ECO:0000313" key="10">
    <source>
        <dbReference type="EMBL" id="KAF5356353.1"/>
    </source>
</evidence>
<keyword evidence="2" id="KW-0575">Peroxidase</keyword>
<keyword evidence="5" id="KW-0560">Oxidoreductase</keyword>
<keyword evidence="4" id="KW-0479">Metal-binding</keyword>
<accession>A0A8H5G113</accession>
<evidence type="ECO:0000256" key="6">
    <source>
        <dbReference type="ARBA" id="ARBA00023004"/>
    </source>
</evidence>
<evidence type="ECO:0000256" key="7">
    <source>
        <dbReference type="ARBA" id="ARBA00023324"/>
    </source>
</evidence>
<comment type="caution">
    <text evidence="10">The sequence shown here is derived from an EMBL/GenBank/DDBJ whole genome shotgun (WGS) entry which is preliminary data.</text>
</comment>
<evidence type="ECO:0000313" key="11">
    <source>
        <dbReference type="Proteomes" id="UP000559027"/>
    </source>
</evidence>
<dbReference type="GO" id="GO:0046872">
    <property type="term" value="F:metal ion binding"/>
    <property type="evidence" value="ECO:0007669"/>
    <property type="project" value="UniProtKB-KW"/>
</dbReference>
<dbReference type="InterPro" id="IPR010582">
    <property type="entry name" value="Catalase_immune_responsive"/>
</dbReference>
<dbReference type="Pfam" id="PF06628">
    <property type="entry name" value="Catalase-rel"/>
    <property type="match status" value="1"/>
</dbReference>
<dbReference type="GO" id="GO:0005777">
    <property type="term" value="C:peroxisome"/>
    <property type="evidence" value="ECO:0007669"/>
    <property type="project" value="TreeGrafter"/>
</dbReference>
<protein>
    <recommendedName>
        <fullName evidence="12">Catalase</fullName>
    </recommendedName>
</protein>
<keyword evidence="11" id="KW-1185">Reference proteome</keyword>
<dbReference type="InterPro" id="IPR036249">
    <property type="entry name" value="Thioredoxin-like_sf"/>
</dbReference>
<evidence type="ECO:0000256" key="1">
    <source>
        <dbReference type="ARBA" id="ARBA00005329"/>
    </source>
</evidence>
<dbReference type="OrthoDB" id="6880011at2759"/>
<dbReference type="Pfam" id="PF13410">
    <property type="entry name" value="GST_C_2"/>
    <property type="match status" value="1"/>
</dbReference>
<dbReference type="Gene3D" id="3.40.30.10">
    <property type="entry name" value="Glutaredoxin"/>
    <property type="match status" value="1"/>
</dbReference>
<dbReference type="InterPro" id="IPR010987">
    <property type="entry name" value="Glutathione-S-Trfase_C-like"/>
</dbReference>
<dbReference type="InterPro" id="IPR011614">
    <property type="entry name" value="Catalase_core"/>
</dbReference>
<dbReference type="InterPro" id="IPR018028">
    <property type="entry name" value="Catalase"/>
</dbReference>
<dbReference type="Pfam" id="PF13417">
    <property type="entry name" value="GST_N_3"/>
    <property type="match status" value="1"/>
</dbReference>
<gene>
    <name evidence="10" type="ORF">D9756_004406</name>
</gene>
<dbReference type="PRINTS" id="PR00067">
    <property type="entry name" value="CATALASE"/>
</dbReference>
<dbReference type="InterPro" id="IPR036282">
    <property type="entry name" value="Glutathione-S-Trfase_C_sf"/>
</dbReference>
<dbReference type="EMBL" id="JAACJO010000007">
    <property type="protein sequence ID" value="KAF5356353.1"/>
    <property type="molecule type" value="Genomic_DNA"/>
</dbReference>
<dbReference type="InterPro" id="IPR020835">
    <property type="entry name" value="Catalase_sf"/>
</dbReference>
<dbReference type="PROSITE" id="PS50405">
    <property type="entry name" value="GST_CTER"/>
    <property type="match status" value="1"/>
</dbReference>
<evidence type="ECO:0000259" key="9">
    <source>
        <dbReference type="PROSITE" id="PS50405"/>
    </source>
</evidence>
<dbReference type="GO" id="GO:0042744">
    <property type="term" value="P:hydrogen peroxide catabolic process"/>
    <property type="evidence" value="ECO:0007669"/>
    <property type="project" value="UniProtKB-KW"/>
</dbReference>
<dbReference type="SUPFAM" id="SSF52833">
    <property type="entry name" value="Thioredoxin-like"/>
    <property type="match status" value="1"/>
</dbReference>
<feature type="domain" description="GST N-terminal" evidence="8">
    <location>
        <begin position="3"/>
        <end position="87"/>
    </location>
</feature>
<keyword evidence="7" id="KW-0376">Hydrogen peroxide</keyword>
<comment type="similarity">
    <text evidence="1">Belongs to the catalase family.</text>
</comment>
<evidence type="ECO:0000256" key="4">
    <source>
        <dbReference type="ARBA" id="ARBA00022723"/>
    </source>
</evidence>
<evidence type="ECO:0000256" key="3">
    <source>
        <dbReference type="ARBA" id="ARBA00022617"/>
    </source>
</evidence>
<dbReference type="PROSITE" id="PS00438">
    <property type="entry name" value="CATALASE_2"/>
    <property type="match status" value="1"/>
</dbReference>
<dbReference type="PANTHER" id="PTHR11465">
    <property type="entry name" value="CATALASE"/>
    <property type="match status" value="1"/>
</dbReference>
<evidence type="ECO:0000256" key="5">
    <source>
        <dbReference type="ARBA" id="ARBA00023002"/>
    </source>
</evidence>
<dbReference type="PROSITE" id="PS51402">
    <property type="entry name" value="CATALASE_3"/>
    <property type="match status" value="1"/>
</dbReference>
<organism evidence="10 11">
    <name type="scientific">Leucocoprinus leucothites</name>
    <dbReference type="NCBI Taxonomy" id="201217"/>
    <lineage>
        <taxon>Eukaryota</taxon>
        <taxon>Fungi</taxon>
        <taxon>Dikarya</taxon>
        <taxon>Basidiomycota</taxon>
        <taxon>Agaricomycotina</taxon>
        <taxon>Agaricomycetes</taxon>
        <taxon>Agaricomycetidae</taxon>
        <taxon>Agaricales</taxon>
        <taxon>Agaricineae</taxon>
        <taxon>Agaricaceae</taxon>
        <taxon>Leucocoprinus</taxon>
    </lineage>
</organism>
<dbReference type="Gene3D" id="2.40.180.10">
    <property type="entry name" value="Catalase core domain"/>
    <property type="match status" value="1"/>
</dbReference>
<keyword evidence="3" id="KW-0349">Heme</keyword>
<dbReference type="PROSITE" id="PS50404">
    <property type="entry name" value="GST_NTER"/>
    <property type="match status" value="1"/>
</dbReference>